<dbReference type="PANTHER" id="PTHR11588">
    <property type="entry name" value="TUBULIN"/>
    <property type="match status" value="1"/>
</dbReference>
<evidence type="ECO:0000256" key="9">
    <source>
        <dbReference type="ARBA" id="ARBA00023134"/>
    </source>
</evidence>
<keyword evidence="17" id="KW-1185">Reference proteome</keyword>
<gene>
    <name evidence="16" type="ORF">KP79_PYT16745</name>
</gene>
<dbReference type="SUPFAM" id="SSF52490">
    <property type="entry name" value="Tubulin nucleotide-binding domain-like"/>
    <property type="match status" value="1"/>
</dbReference>
<evidence type="ECO:0000313" key="16">
    <source>
        <dbReference type="EMBL" id="OWF55775.1"/>
    </source>
</evidence>
<evidence type="ECO:0000256" key="7">
    <source>
        <dbReference type="ARBA" id="ARBA00022741"/>
    </source>
</evidence>
<dbReference type="InterPro" id="IPR017975">
    <property type="entry name" value="Tubulin_CS"/>
</dbReference>
<dbReference type="PROSITE" id="PS00227">
    <property type="entry name" value="TUBULIN"/>
    <property type="match status" value="1"/>
</dbReference>
<dbReference type="CDD" id="cd02189">
    <property type="entry name" value="delta_zeta_tubulin-like"/>
    <property type="match status" value="1"/>
</dbReference>
<evidence type="ECO:0000259" key="15">
    <source>
        <dbReference type="SMART" id="SM00864"/>
    </source>
</evidence>
<evidence type="ECO:0000256" key="4">
    <source>
        <dbReference type="ARBA" id="ARBA00009636"/>
    </source>
</evidence>
<keyword evidence="10" id="KW-0539">Nucleus</keyword>
<evidence type="ECO:0000256" key="8">
    <source>
        <dbReference type="ARBA" id="ARBA00022794"/>
    </source>
</evidence>
<evidence type="ECO:0000256" key="11">
    <source>
        <dbReference type="ARBA" id="ARBA00023273"/>
    </source>
</evidence>
<comment type="subcellular location">
    <subcellularLocation>
        <location evidence="3">Cell projection</location>
        <location evidence="3">Cilium</location>
    </subcellularLocation>
    <subcellularLocation>
        <location evidence="1">Cytoplasm</location>
        <location evidence="1">Cytoskeleton</location>
        <location evidence="1">Microtubule organizing center</location>
        <location evidence="1">Centrosome</location>
        <location evidence="1">Centriole</location>
    </subcellularLocation>
    <subcellularLocation>
        <location evidence="2">Nucleus</location>
    </subcellularLocation>
</comment>
<dbReference type="InterPro" id="IPR003008">
    <property type="entry name" value="Tubulin_FtsZ_GTPase"/>
</dbReference>
<evidence type="ECO:0000256" key="13">
    <source>
        <dbReference type="ARBA" id="ARBA00046149"/>
    </source>
</evidence>
<evidence type="ECO:0000256" key="3">
    <source>
        <dbReference type="ARBA" id="ARBA00004138"/>
    </source>
</evidence>
<evidence type="ECO:0000256" key="1">
    <source>
        <dbReference type="ARBA" id="ARBA00004114"/>
    </source>
</evidence>
<dbReference type="Gene3D" id="3.40.50.1440">
    <property type="entry name" value="Tubulin/FtsZ, GTPase domain"/>
    <property type="match status" value="1"/>
</dbReference>
<keyword evidence="6 14" id="KW-0493">Microtubule</keyword>
<dbReference type="Pfam" id="PF00091">
    <property type="entry name" value="Tubulin"/>
    <property type="match status" value="1"/>
</dbReference>
<dbReference type="STRING" id="6573.A0A210R490"/>
<dbReference type="AlphaFoldDB" id="A0A210R490"/>
<evidence type="ECO:0000256" key="14">
    <source>
        <dbReference type="RuleBase" id="RU000352"/>
    </source>
</evidence>
<dbReference type="GO" id="GO:0005200">
    <property type="term" value="F:structural constituent of cytoskeleton"/>
    <property type="evidence" value="ECO:0007669"/>
    <property type="project" value="InterPro"/>
</dbReference>
<feature type="domain" description="Tubulin/FtsZ GTPase" evidence="15">
    <location>
        <begin position="49"/>
        <end position="250"/>
    </location>
</feature>
<dbReference type="Proteomes" id="UP000242188">
    <property type="component" value="Unassembled WGS sequence"/>
</dbReference>
<dbReference type="OrthoDB" id="10250004at2759"/>
<dbReference type="InterPro" id="IPR023123">
    <property type="entry name" value="Tubulin_C"/>
</dbReference>
<dbReference type="GO" id="GO:0007017">
    <property type="term" value="P:microtubule-based process"/>
    <property type="evidence" value="ECO:0007669"/>
    <property type="project" value="InterPro"/>
</dbReference>
<dbReference type="GO" id="GO:0005874">
    <property type="term" value="C:microtubule"/>
    <property type="evidence" value="ECO:0007669"/>
    <property type="project" value="UniProtKB-KW"/>
</dbReference>
<evidence type="ECO:0000256" key="5">
    <source>
        <dbReference type="ARBA" id="ARBA00014184"/>
    </source>
</evidence>
<keyword evidence="7 14" id="KW-0547">Nucleotide-binding</keyword>
<dbReference type="GO" id="GO:0005929">
    <property type="term" value="C:cilium"/>
    <property type="evidence" value="ECO:0007669"/>
    <property type="project" value="UniProtKB-SubCell"/>
</dbReference>
<evidence type="ECO:0000256" key="6">
    <source>
        <dbReference type="ARBA" id="ARBA00022701"/>
    </source>
</evidence>
<dbReference type="FunFam" id="3.40.50.1440:FF:000021">
    <property type="entry name" value="Tubulin delta chain"/>
    <property type="match status" value="1"/>
</dbReference>
<accession>A0A210R490</accession>
<dbReference type="InterPro" id="IPR008280">
    <property type="entry name" value="Tub_FtsZ_C"/>
</dbReference>
<dbReference type="SUPFAM" id="SSF55307">
    <property type="entry name" value="Tubulin C-terminal domain-like"/>
    <property type="match status" value="1"/>
</dbReference>
<dbReference type="PRINTS" id="PR01161">
    <property type="entry name" value="TUBULIN"/>
</dbReference>
<keyword evidence="8" id="KW-0970">Cilium biogenesis/degradation</keyword>
<comment type="function">
    <text evidence="13">Acts as a positive regulator of hedgehog signaling and regulates ciliary function.</text>
</comment>
<evidence type="ECO:0000256" key="10">
    <source>
        <dbReference type="ARBA" id="ARBA00023242"/>
    </source>
</evidence>
<sequence length="449" mass="50212">MSVITLQLGQCGNQIGGQLFQTFMDDILTKPSQTQVPPDKNETYKDEVLSRFFYKDQMKEGLPEARAVMVDMEPKVIAQICCDAKKSGQWVYPAKQQLCQQKGSGNNWAHGYCIHGQGQEVKVMEMVQREAEKCDNLSGFLSLMSVAGGTGSGVGAYITECIKDEFPHAFLLNQVVLPYSMGEVIVQNYNAVLTLSHLYRNADALIVMENDHIQKICSQLLDLKKISFRDINNVITHKLASVLQPVCVDKYPGYSCQNTLGELMEHLVPHSDYKLLTVKNIPQMSEAAMTFSSYQWHGLLKHLRQMLIADAAMEEGINWQVKLGDETPRGSSRHNRSLANFLVLRGKDAGSVDTSMFADPTLYAPWVPSGACLLTGAQPRLFSNYEKSASLVSNSRTPVQTLDRIVDKAWSMFSSRAYVHQYVKHGLAEEDFLDSFVTLEQVIASYNNL</sequence>
<protein>
    <recommendedName>
        <fullName evidence="5">Tubulin delta chain</fullName>
    </recommendedName>
    <alternativeName>
        <fullName evidence="12">Delta-tubulin</fullName>
    </alternativeName>
</protein>
<proteinExistence type="inferred from homology"/>
<name>A0A210R490_MIZYE</name>
<keyword evidence="9 14" id="KW-0342">GTP-binding</keyword>
<evidence type="ECO:0000313" key="17">
    <source>
        <dbReference type="Proteomes" id="UP000242188"/>
    </source>
</evidence>
<dbReference type="EMBL" id="NEDP02000472">
    <property type="protein sequence ID" value="OWF55775.1"/>
    <property type="molecule type" value="Genomic_DNA"/>
</dbReference>
<organism evidence="16 17">
    <name type="scientific">Mizuhopecten yessoensis</name>
    <name type="common">Japanese scallop</name>
    <name type="synonym">Patinopecten yessoensis</name>
    <dbReference type="NCBI Taxonomy" id="6573"/>
    <lineage>
        <taxon>Eukaryota</taxon>
        <taxon>Metazoa</taxon>
        <taxon>Spiralia</taxon>
        <taxon>Lophotrochozoa</taxon>
        <taxon>Mollusca</taxon>
        <taxon>Bivalvia</taxon>
        <taxon>Autobranchia</taxon>
        <taxon>Pteriomorphia</taxon>
        <taxon>Pectinida</taxon>
        <taxon>Pectinoidea</taxon>
        <taxon>Pectinidae</taxon>
        <taxon>Mizuhopecten</taxon>
    </lineage>
</organism>
<dbReference type="GO" id="GO:0005525">
    <property type="term" value="F:GTP binding"/>
    <property type="evidence" value="ECO:0007669"/>
    <property type="project" value="UniProtKB-UniRule"/>
</dbReference>
<dbReference type="InterPro" id="IPR036525">
    <property type="entry name" value="Tubulin/FtsZ_GTPase_sf"/>
</dbReference>
<dbReference type="SMART" id="SM00864">
    <property type="entry name" value="Tubulin"/>
    <property type="match status" value="1"/>
</dbReference>
<dbReference type="PRINTS" id="PR01224">
    <property type="entry name" value="DELTATUBULIN"/>
</dbReference>
<comment type="similarity">
    <text evidence="4 14">Belongs to the tubulin family.</text>
</comment>
<dbReference type="GO" id="GO:0005634">
    <property type="term" value="C:nucleus"/>
    <property type="evidence" value="ECO:0007669"/>
    <property type="project" value="UniProtKB-SubCell"/>
</dbReference>
<dbReference type="GO" id="GO:0005814">
    <property type="term" value="C:centriole"/>
    <property type="evidence" value="ECO:0007669"/>
    <property type="project" value="UniProtKB-SubCell"/>
</dbReference>
<keyword evidence="11" id="KW-0966">Cell projection</keyword>
<dbReference type="Gene3D" id="1.10.287.600">
    <property type="entry name" value="Helix hairpin bin"/>
    <property type="match status" value="1"/>
</dbReference>
<reference evidence="16 17" key="1">
    <citation type="journal article" date="2017" name="Nat. Ecol. Evol.">
        <title>Scallop genome provides insights into evolution of bilaterian karyotype and development.</title>
        <authorList>
            <person name="Wang S."/>
            <person name="Zhang J."/>
            <person name="Jiao W."/>
            <person name="Li J."/>
            <person name="Xun X."/>
            <person name="Sun Y."/>
            <person name="Guo X."/>
            <person name="Huan P."/>
            <person name="Dong B."/>
            <person name="Zhang L."/>
            <person name="Hu X."/>
            <person name="Sun X."/>
            <person name="Wang J."/>
            <person name="Zhao C."/>
            <person name="Wang Y."/>
            <person name="Wang D."/>
            <person name="Huang X."/>
            <person name="Wang R."/>
            <person name="Lv J."/>
            <person name="Li Y."/>
            <person name="Zhang Z."/>
            <person name="Liu B."/>
            <person name="Lu W."/>
            <person name="Hui Y."/>
            <person name="Liang J."/>
            <person name="Zhou Z."/>
            <person name="Hou R."/>
            <person name="Li X."/>
            <person name="Liu Y."/>
            <person name="Li H."/>
            <person name="Ning X."/>
            <person name="Lin Y."/>
            <person name="Zhao L."/>
            <person name="Xing Q."/>
            <person name="Dou J."/>
            <person name="Li Y."/>
            <person name="Mao J."/>
            <person name="Guo H."/>
            <person name="Dou H."/>
            <person name="Li T."/>
            <person name="Mu C."/>
            <person name="Jiang W."/>
            <person name="Fu Q."/>
            <person name="Fu X."/>
            <person name="Miao Y."/>
            <person name="Liu J."/>
            <person name="Yu Q."/>
            <person name="Li R."/>
            <person name="Liao H."/>
            <person name="Li X."/>
            <person name="Kong Y."/>
            <person name="Jiang Z."/>
            <person name="Chourrout D."/>
            <person name="Li R."/>
            <person name="Bao Z."/>
        </authorList>
    </citation>
    <scope>NUCLEOTIDE SEQUENCE [LARGE SCALE GENOMIC DNA]</scope>
    <source>
        <strain evidence="16 17">PY_sf001</strain>
    </source>
</reference>
<evidence type="ECO:0000256" key="2">
    <source>
        <dbReference type="ARBA" id="ARBA00004123"/>
    </source>
</evidence>
<evidence type="ECO:0000256" key="12">
    <source>
        <dbReference type="ARBA" id="ARBA00030594"/>
    </source>
</evidence>
<dbReference type="InterPro" id="IPR002967">
    <property type="entry name" value="Delta_tubulin"/>
</dbReference>
<dbReference type="GO" id="GO:0030030">
    <property type="term" value="P:cell projection organization"/>
    <property type="evidence" value="ECO:0007669"/>
    <property type="project" value="UniProtKB-KW"/>
</dbReference>
<comment type="caution">
    <text evidence="16">The sequence shown here is derived from an EMBL/GenBank/DDBJ whole genome shotgun (WGS) entry which is preliminary data.</text>
</comment>
<dbReference type="InterPro" id="IPR000217">
    <property type="entry name" value="Tubulin"/>
</dbReference>